<dbReference type="Gramene" id="KGN63332">
    <property type="protein sequence ID" value="KGN63332"/>
    <property type="gene ID" value="Csa_2G429045"/>
</dbReference>
<reference evidence="1 2" key="3">
    <citation type="journal article" date="2010" name="BMC Genomics">
        <title>Transcriptome sequencing and comparative analysis of cucumber flowers with different sex types.</title>
        <authorList>
            <person name="Guo S."/>
            <person name="Zheng Y."/>
            <person name="Joung J.G."/>
            <person name="Liu S."/>
            <person name="Zhang Z."/>
            <person name="Crasta O.R."/>
            <person name="Sobral B.W."/>
            <person name="Xu Y."/>
            <person name="Huang S."/>
            <person name="Fei Z."/>
        </authorList>
    </citation>
    <scope>NUCLEOTIDE SEQUENCE [LARGE SCALE GENOMIC DNA]</scope>
    <source>
        <strain evidence="2">cv. 9930</strain>
    </source>
</reference>
<reference evidence="1 2" key="2">
    <citation type="journal article" date="2009" name="PLoS ONE">
        <title>An integrated genetic and cytogenetic map of the cucumber genome.</title>
        <authorList>
            <person name="Ren Y."/>
            <person name="Zhang Z."/>
            <person name="Liu J."/>
            <person name="Staub J.E."/>
            <person name="Han Y."/>
            <person name="Cheng Z."/>
            <person name="Li X."/>
            <person name="Lu J."/>
            <person name="Miao H."/>
            <person name="Kang H."/>
            <person name="Xie B."/>
            <person name="Gu X."/>
            <person name="Wang X."/>
            <person name="Du Y."/>
            <person name="Jin W."/>
            <person name="Huang S."/>
        </authorList>
    </citation>
    <scope>NUCLEOTIDE SEQUENCE [LARGE SCALE GENOMIC DNA]</scope>
    <source>
        <strain evidence="2">cv. 9930</strain>
    </source>
</reference>
<proteinExistence type="predicted"/>
<reference evidence="1 2" key="1">
    <citation type="journal article" date="2009" name="Nat. Genet.">
        <title>The genome of the cucumber, Cucumis sativus L.</title>
        <authorList>
            <person name="Huang S."/>
            <person name="Li R."/>
            <person name="Zhang Z."/>
            <person name="Li L."/>
            <person name="Gu X."/>
            <person name="Fan W."/>
            <person name="Lucas W.J."/>
            <person name="Wang X."/>
            <person name="Xie B."/>
            <person name="Ni P."/>
            <person name="Ren Y."/>
            <person name="Zhu H."/>
            <person name="Li J."/>
            <person name="Lin K."/>
            <person name="Jin W."/>
            <person name="Fei Z."/>
            <person name="Li G."/>
            <person name="Staub J."/>
            <person name="Kilian A."/>
            <person name="van der Vossen E.A."/>
            <person name="Wu Y."/>
            <person name="Guo J."/>
            <person name="He J."/>
            <person name="Jia Z."/>
            <person name="Ren Y."/>
            <person name="Tian G."/>
            <person name="Lu Y."/>
            <person name="Ruan J."/>
            <person name="Qian W."/>
            <person name="Wang M."/>
            <person name="Huang Q."/>
            <person name="Li B."/>
            <person name="Xuan Z."/>
            <person name="Cao J."/>
            <person name="Asan"/>
            <person name="Wu Z."/>
            <person name="Zhang J."/>
            <person name="Cai Q."/>
            <person name="Bai Y."/>
            <person name="Zhao B."/>
            <person name="Han Y."/>
            <person name="Li Y."/>
            <person name="Li X."/>
            <person name="Wang S."/>
            <person name="Shi Q."/>
            <person name="Liu S."/>
            <person name="Cho W.K."/>
            <person name="Kim J.Y."/>
            <person name="Xu Y."/>
            <person name="Heller-Uszynska K."/>
            <person name="Miao H."/>
            <person name="Cheng Z."/>
            <person name="Zhang S."/>
            <person name="Wu J."/>
            <person name="Yang Y."/>
            <person name="Kang H."/>
            <person name="Li M."/>
            <person name="Liang H."/>
            <person name="Ren X."/>
            <person name="Shi Z."/>
            <person name="Wen M."/>
            <person name="Jian M."/>
            <person name="Yang H."/>
            <person name="Zhang G."/>
            <person name="Yang Z."/>
            <person name="Chen R."/>
            <person name="Liu S."/>
            <person name="Li J."/>
            <person name="Ma L."/>
            <person name="Liu H."/>
            <person name="Zhou Y."/>
            <person name="Zhao J."/>
            <person name="Fang X."/>
            <person name="Li G."/>
            <person name="Fang L."/>
            <person name="Li Y."/>
            <person name="Liu D."/>
            <person name="Zheng H."/>
            <person name="Zhang Y."/>
            <person name="Qin N."/>
            <person name="Li Z."/>
            <person name="Yang G."/>
            <person name="Yang S."/>
            <person name="Bolund L."/>
            <person name="Kristiansen K."/>
            <person name="Zheng H."/>
            <person name="Li S."/>
            <person name="Zhang X."/>
            <person name="Yang H."/>
            <person name="Wang J."/>
            <person name="Sun R."/>
            <person name="Zhang B."/>
            <person name="Jiang S."/>
            <person name="Wang J."/>
            <person name="Du Y."/>
            <person name="Li S."/>
        </authorList>
    </citation>
    <scope>NUCLEOTIDE SEQUENCE [LARGE SCALE GENOMIC DNA]</scope>
    <source>
        <strain evidence="2">cv. 9930</strain>
    </source>
</reference>
<dbReference type="EMBL" id="CM002923">
    <property type="protein sequence ID" value="KGN63332.1"/>
    <property type="molecule type" value="Genomic_DNA"/>
</dbReference>
<dbReference type="AlphaFoldDB" id="A0A0A0LR88"/>
<keyword evidence="2" id="KW-1185">Reference proteome</keyword>
<protein>
    <recommendedName>
        <fullName evidence="3">Retrotransposon gag domain-containing protein</fullName>
    </recommendedName>
</protein>
<name>A0A0A0LR88_CUCSA</name>
<evidence type="ECO:0000313" key="1">
    <source>
        <dbReference type="EMBL" id="KGN63332.1"/>
    </source>
</evidence>
<gene>
    <name evidence="1" type="ORF">Csa_2G429045</name>
</gene>
<evidence type="ECO:0000313" key="2">
    <source>
        <dbReference type="Proteomes" id="UP000029981"/>
    </source>
</evidence>
<sequence length="80" mass="9401">MTVVEYEKKYTKLSKYATSLIEDEAKRCKRFEEGLREKIRTPMSRIDLDISLNAEPTLYIRCTYYTCTNSKKIYSSARAS</sequence>
<accession>A0A0A0LR88</accession>
<evidence type="ECO:0008006" key="3">
    <source>
        <dbReference type="Google" id="ProtNLM"/>
    </source>
</evidence>
<reference evidence="1 2" key="4">
    <citation type="journal article" date="2011" name="BMC Genomics">
        <title>RNA-Seq improves annotation of protein-coding genes in the cucumber genome.</title>
        <authorList>
            <person name="Li Z."/>
            <person name="Zhang Z."/>
            <person name="Yan P."/>
            <person name="Huang S."/>
            <person name="Fei Z."/>
            <person name="Lin K."/>
        </authorList>
    </citation>
    <scope>NUCLEOTIDE SEQUENCE [LARGE SCALE GENOMIC DNA]</scope>
    <source>
        <strain evidence="2">cv. 9930</strain>
    </source>
</reference>
<dbReference type="Proteomes" id="UP000029981">
    <property type="component" value="Chromosome 2"/>
</dbReference>
<organism evidence="1 2">
    <name type="scientific">Cucumis sativus</name>
    <name type="common">Cucumber</name>
    <dbReference type="NCBI Taxonomy" id="3659"/>
    <lineage>
        <taxon>Eukaryota</taxon>
        <taxon>Viridiplantae</taxon>
        <taxon>Streptophyta</taxon>
        <taxon>Embryophyta</taxon>
        <taxon>Tracheophyta</taxon>
        <taxon>Spermatophyta</taxon>
        <taxon>Magnoliopsida</taxon>
        <taxon>eudicotyledons</taxon>
        <taxon>Gunneridae</taxon>
        <taxon>Pentapetalae</taxon>
        <taxon>rosids</taxon>
        <taxon>fabids</taxon>
        <taxon>Cucurbitales</taxon>
        <taxon>Cucurbitaceae</taxon>
        <taxon>Benincaseae</taxon>
        <taxon>Cucumis</taxon>
    </lineage>
</organism>